<proteinExistence type="inferred from homology"/>
<dbReference type="Pfam" id="PF08281">
    <property type="entry name" value="Sigma70_r4_2"/>
    <property type="match status" value="1"/>
</dbReference>
<dbReference type="AlphaFoldDB" id="A0A8J3YID5"/>
<dbReference type="GO" id="GO:0016987">
    <property type="term" value="F:sigma factor activity"/>
    <property type="evidence" value="ECO:0007669"/>
    <property type="project" value="UniProtKB-KW"/>
</dbReference>
<evidence type="ECO:0000313" key="7">
    <source>
        <dbReference type="EMBL" id="GIJ44498.1"/>
    </source>
</evidence>
<comment type="caution">
    <text evidence="7">The sequence shown here is derived from an EMBL/GenBank/DDBJ whole genome shotgun (WGS) entry which is preliminary data.</text>
</comment>
<dbReference type="NCBIfam" id="TIGR02937">
    <property type="entry name" value="sigma70-ECF"/>
    <property type="match status" value="1"/>
</dbReference>
<dbReference type="InterPro" id="IPR039425">
    <property type="entry name" value="RNA_pol_sigma-70-like"/>
</dbReference>
<dbReference type="CDD" id="cd06171">
    <property type="entry name" value="Sigma70_r4"/>
    <property type="match status" value="1"/>
</dbReference>
<dbReference type="GO" id="GO:0003677">
    <property type="term" value="F:DNA binding"/>
    <property type="evidence" value="ECO:0007669"/>
    <property type="project" value="InterPro"/>
</dbReference>
<dbReference type="InterPro" id="IPR013249">
    <property type="entry name" value="RNA_pol_sigma70_r4_t2"/>
</dbReference>
<evidence type="ECO:0000259" key="6">
    <source>
        <dbReference type="Pfam" id="PF08281"/>
    </source>
</evidence>
<dbReference type="Gene3D" id="1.10.1740.10">
    <property type="match status" value="1"/>
</dbReference>
<dbReference type="RefSeq" id="WP_203898074.1">
    <property type="nucleotide sequence ID" value="NZ_BOPF01000004.1"/>
</dbReference>
<dbReference type="InterPro" id="IPR013325">
    <property type="entry name" value="RNA_pol_sigma_r2"/>
</dbReference>
<evidence type="ECO:0000313" key="8">
    <source>
        <dbReference type="Proteomes" id="UP000619260"/>
    </source>
</evidence>
<keyword evidence="2" id="KW-0805">Transcription regulation</keyword>
<dbReference type="Gene3D" id="1.10.10.10">
    <property type="entry name" value="Winged helix-like DNA-binding domain superfamily/Winged helix DNA-binding domain"/>
    <property type="match status" value="1"/>
</dbReference>
<name>A0A8J3YID5_9ACTN</name>
<evidence type="ECO:0000256" key="3">
    <source>
        <dbReference type="ARBA" id="ARBA00023082"/>
    </source>
</evidence>
<keyword evidence="8" id="KW-1185">Reference proteome</keyword>
<dbReference type="Proteomes" id="UP000619260">
    <property type="component" value="Unassembled WGS sequence"/>
</dbReference>
<dbReference type="PANTHER" id="PTHR43133">
    <property type="entry name" value="RNA POLYMERASE ECF-TYPE SIGMA FACTO"/>
    <property type="match status" value="1"/>
</dbReference>
<gene>
    <name evidence="7" type="primary">rpoE_7</name>
    <name evidence="7" type="ORF">Val02_13840</name>
</gene>
<reference evidence="7" key="1">
    <citation type="submission" date="2021-01" db="EMBL/GenBank/DDBJ databases">
        <title>Whole genome shotgun sequence of Virgisporangium aliadipatigenens NBRC 105644.</title>
        <authorList>
            <person name="Komaki H."/>
            <person name="Tamura T."/>
        </authorList>
    </citation>
    <scope>NUCLEOTIDE SEQUENCE</scope>
    <source>
        <strain evidence="7">NBRC 105644</strain>
    </source>
</reference>
<dbReference type="SUPFAM" id="SSF88659">
    <property type="entry name" value="Sigma3 and sigma4 domains of RNA polymerase sigma factors"/>
    <property type="match status" value="1"/>
</dbReference>
<organism evidence="7 8">
    <name type="scientific">Virgisporangium aliadipatigenens</name>
    <dbReference type="NCBI Taxonomy" id="741659"/>
    <lineage>
        <taxon>Bacteria</taxon>
        <taxon>Bacillati</taxon>
        <taxon>Actinomycetota</taxon>
        <taxon>Actinomycetes</taxon>
        <taxon>Micromonosporales</taxon>
        <taxon>Micromonosporaceae</taxon>
        <taxon>Virgisporangium</taxon>
    </lineage>
</organism>
<dbReference type="Pfam" id="PF04542">
    <property type="entry name" value="Sigma70_r2"/>
    <property type="match status" value="1"/>
</dbReference>
<evidence type="ECO:0000256" key="1">
    <source>
        <dbReference type="ARBA" id="ARBA00010641"/>
    </source>
</evidence>
<dbReference type="InterPro" id="IPR014284">
    <property type="entry name" value="RNA_pol_sigma-70_dom"/>
</dbReference>
<evidence type="ECO:0000256" key="2">
    <source>
        <dbReference type="ARBA" id="ARBA00023015"/>
    </source>
</evidence>
<evidence type="ECO:0000256" key="4">
    <source>
        <dbReference type="ARBA" id="ARBA00023163"/>
    </source>
</evidence>
<dbReference type="PANTHER" id="PTHR43133:SF61">
    <property type="entry name" value="ECF RNA POLYMERASE SIGMA FACTOR SIGC"/>
    <property type="match status" value="1"/>
</dbReference>
<comment type="similarity">
    <text evidence="1">Belongs to the sigma-70 factor family. ECF subfamily.</text>
</comment>
<dbReference type="EMBL" id="BOPF01000004">
    <property type="protein sequence ID" value="GIJ44498.1"/>
    <property type="molecule type" value="Genomic_DNA"/>
</dbReference>
<dbReference type="InterPro" id="IPR007627">
    <property type="entry name" value="RNA_pol_sigma70_r2"/>
</dbReference>
<feature type="domain" description="RNA polymerase sigma-70 region 2" evidence="5">
    <location>
        <begin position="29"/>
        <end position="92"/>
    </location>
</feature>
<keyword evidence="3" id="KW-0731">Sigma factor</keyword>
<dbReference type="InterPro" id="IPR013324">
    <property type="entry name" value="RNA_pol_sigma_r3/r4-like"/>
</dbReference>
<sequence length="190" mass="21220">MRESGVDDADLTRWALEARRGDRAAAARLIEHTQRDLLRFLTHLVDAREAEDLAQETWLRAMKALPQFEARASARTWLLSIARRVAADHVRTVVRRPRVSAHEDWQSAAEAALGREGSRVDEVVVLRRLLQDLPADRREAFVATQIAGLSYAEAAAVCDCPVGTIRSRVARARDDLMSALGQAPRHLRAV</sequence>
<dbReference type="InterPro" id="IPR036388">
    <property type="entry name" value="WH-like_DNA-bd_sf"/>
</dbReference>
<evidence type="ECO:0000259" key="5">
    <source>
        <dbReference type="Pfam" id="PF04542"/>
    </source>
</evidence>
<accession>A0A8J3YID5</accession>
<protein>
    <submittedName>
        <fullName evidence="7">RNA polymerase sigma factor</fullName>
    </submittedName>
</protein>
<dbReference type="GO" id="GO:0006352">
    <property type="term" value="P:DNA-templated transcription initiation"/>
    <property type="evidence" value="ECO:0007669"/>
    <property type="project" value="InterPro"/>
</dbReference>
<keyword evidence="4" id="KW-0804">Transcription</keyword>
<feature type="domain" description="RNA polymerase sigma factor 70 region 4 type 2" evidence="6">
    <location>
        <begin position="126"/>
        <end position="175"/>
    </location>
</feature>
<dbReference type="SUPFAM" id="SSF88946">
    <property type="entry name" value="Sigma2 domain of RNA polymerase sigma factors"/>
    <property type="match status" value="1"/>
</dbReference>